<dbReference type="PANTHER" id="PTHR43767">
    <property type="entry name" value="LONG-CHAIN-FATTY-ACID--COA LIGASE"/>
    <property type="match status" value="1"/>
</dbReference>
<dbReference type="Pfam" id="PF00501">
    <property type="entry name" value="AMP-binding"/>
    <property type="match status" value="1"/>
</dbReference>
<dbReference type="PANTHER" id="PTHR43767:SF1">
    <property type="entry name" value="NONRIBOSOMAL PEPTIDE SYNTHASE PES1 (EUROFUNG)-RELATED"/>
    <property type="match status" value="1"/>
</dbReference>
<name>A0A2N7JIQ5_VIBSP</name>
<evidence type="ECO:0000259" key="4">
    <source>
        <dbReference type="Pfam" id="PF13193"/>
    </source>
</evidence>
<gene>
    <name evidence="5" type="ORF">BCT54_13015</name>
</gene>
<evidence type="ECO:0000256" key="2">
    <source>
        <dbReference type="ARBA" id="ARBA00022598"/>
    </source>
</evidence>
<dbReference type="EMBL" id="MCZF01000307">
    <property type="protein sequence ID" value="PMM40001.1"/>
    <property type="molecule type" value="Genomic_DNA"/>
</dbReference>
<dbReference type="FunFam" id="3.30.300.30:FF:000008">
    <property type="entry name" value="2,3-dihydroxybenzoate-AMP ligase"/>
    <property type="match status" value="1"/>
</dbReference>
<dbReference type="Pfam" id="PF13193">
    <property type="entry name" value="AMP-binding_C"/>
    <property type="match status" value="1"/>
</dbReference>
<dbReference type="InterPro" id="IPR000873">
    <property type="entry name" value="AMP-dep_synth/lig_dom"/>
</dbReference>
<keyword evidence="2 5" id="KW-0436">Ligase</keyword>
<dbReference type="RefSeq" id="WP_102554184.1">
    <property type="nucleotide sequence ID" value="NZ_MCZF01000307.1"/>
</dbReference>
<dbReference type="GO" id="GO:0016878">
    <property type="term" value="F:acid-thiol ligase activity"/>
    <property type="evidence" value="ECO:0007669"/>
    <property type="project" value="UniProtKB-ARBA"/>
</dbReference>
<accession>A0A2N7JIQ5</accession>
<evidence type="ECO:0000313" key="6">
    <source>
        <dbReference type="Proteomes" id="UP000235533"/>
    </source>
</evidence>
<sequence>MHNLAVNLERSASLFPTKAALRMGTDELSFSQLEQLSGNVAANLKRLGLQKGDKVALSCPNVTYFPIAYYGILKAGCVVVPLNVLFKAREIAYHLNDSDAKAYLCFEGSEELPIGRYGFQGFEQADHCEHFIEMPIPAISMSTLTSIASSSTEAHEQHESMADWLAQPLTTFESVACHGDDTAVILYTSGTTGQPKGAELSHTNMQTNAMSSQYLMRLEYSDTTMATLPLFHSFGQTVMMNASVLTGSTMVLIPRFEPLLVIEQIITHKVSVFAGVPTMYIALLRAGEESPDSSDNANKRSEQVKHSLRLGVSGGASMPLEVIRQFESRFELPVLEGYGLSETAPVATFNHIDGDRLSGSVGQPLCGHLIKIADIQGNSVSMGELGEVCIKSPSVMKGYYKRAEATTEAIREGWFLTGDIGRTDEHGNLFIVDRVKDMIIRGGYNVYPREVEEVLMCHPDVEMVAVVGEHHDHLGEEIHAHVVLHEHTECDSKALIAWCREQLADYKYPRKVFIRKALPMTATGKILKRDLHPLQIAETTNG</sequence>
<proteinExistence type="inferred from homology"/>
<dbReference type="SUPFAM" id="SSF56801">
    <property type="entry name" value="Acetyl-CoA synthetase-like"/>
    <property type="match status" value="1"/>
</dbReference>
<comment type="similarity">
    <text evidence="1">Belongs to the ATP-dependent AMP-binding enzyme family.</text>
</comment>
<feature type="domain" description="AMP-binding enzyme C-terminal" evidence="4">
    <location>
        <begin position="450"/>
        <end position="525"/>
    </location>
</feature>
<dbReference type="Gene3D" id="3.40.50.12780">
    <property type="entry name" value="N-terminal domain of ligase-like"/>
    <property type="match status" value="1"/>
</dbReference>
<organism evidence="5 6">
    <name type="scientific">Vibrio splendidus</name>
    <dbReference type="NCBI Taxonomy" id="29497"/>
    <lineage>
        <taxon>Bacteria</taxon>
        <taxon>Pseudomonadati</taxon>
        <taxon>Pseudomonadota</taxon>
        <taxon>Gammaproteobacteria</taxon>
        <taxon>Vibrionales</taxon>
        <taxon>Vibrionaceae</taxon>
        <taxon>Vibrio</taxon>
    </lineage>
</organism>
<feature type="domain" description="AMP-dependent synthetase/ligase" evidence="3">
    <location>
        <begin position="8"/>
        <end position="400"/>
    </location>
</feature>
<evidence type="ECO:0000313" key="5">
    <source>
        <dbReference type="EMBL" id="PMM40001.1"/>
    </source>
</evidence>
<dbReference type="InterPro" id="IPR020845">
    <property type="entry name" value="AMP-binding_CS"/>
</dbReference>
<comment type="caution">
    <text evidence="5">The sequence shown here is derived from an EMBL/GenBank/DDBJ whole genome shotgun (WGS) entry which is preliminary data.</text>
</comment>
<dbReference type="CDD" id="cd05936">
    <property type="entry name" value="FC-FACS_FadD_like"/>
    <property type="match status" value="1"/>
</dbReference>
<reference evidence="6" key="1">
    <citation type="submission" date="2016-07" db="EMBL/GenBank/DDBJ databases">
        <title>Nontailed viruses are major unrecognized killers of bacteria in the ocean.</title>
        <authorList>
            <person name="Kauffman K."/>
            <person name="Hussain F."/>
            <person name="Yang J."/>
            <person name="Arevalo P."/>
            <person name="Brown J."/>
            <person name="Cutler M."/>
            <person name="Kelly L."/>
            <person name="Polz M.F."/>
        </authorList>
    </citation>
    <scope>NUCLEOTIDE SEQUENCE [LARGE SCALE GENOMIC DNA]</scope>
    <source>
        <strain evidence="6">10N.261.48.B5</strain>
    </source>
</reference>
<evidence type="ECO:0000256" key="1">
    <source>
        <dbReference type="ARBA" id="ARBA00006432"/>
    </source>
</evidence>
<dbReference type="InterPro" id="IPR025110">
    <property type="entry name" value="AMP-bd_C"/>
</dbReference>
<evidence type="ECO:0000259" key="3">
    <source>
        <dbReference type="Pfam" id="PF00501"/>
    </source>
</evidence>
<dbReference type="PROSITE" id="PS00455">
    <property type="entry name" value="AMP_BINDING"/>
    <property type="match status" value="1"/>
</dbReference>
<dbReference type="Gene3D" id="3.30.300.30">
    <property type="match status" value="1"/>
</dbReference>
<dbReference type="InterPro" id="IPR042099">
    <property type="entry name" value="ANL_N_sf"/>
</dbReference>
<dbReference type="AlphaFoldDB" id="A0A2N7JIQ5"/>
<dbReference type="InterPro" id="IPR050237">
    <property type="entry name" value="ATP-dep_AMP-bd_enzyme"/>
</dbReference>
<dbReference type="Proteomes" id="UP000235533">
    <property type="component" value="Unassembled WGS sequence"/>
</dbReference>
<protein>
    <submittedName>
        <fullName evidence="5">Long-chain-fatty-acid--CoA ligase</fullName>
    </submittedName>
</protein>
<dbReference type="InterPro" id="IPR045851">
    <property type="entry name" value="AMP-bd_C_sf"/>
</dbReference>